<dbReference type="OrthoDB" id="9819836at2"/>
<protein>
    <submittedName>
        <fullName evidence="1">Uncharacterized protein</fullName>
    </submittedName>
</protein>
<dbReference type="RefSeq" id="WP_152894766.1">
    <property type="nucleotide sequence ID" value="NZ_JBHJTU010000002.1"/>
</dbReference>
<dbReference type="AlphaFoldDB" id="A0A5N8VTA4"/>
<evidence type="ECO:0000313" key="1">
    <source>
        <dbReference type="EMBL" id="MPY37165.1"/>
    </source>
</evidence>
<keyword evidence="2" id="KW-1185">Reference proteome</keyword>
<comment type="caution">
    <text evidence="1">The sequence shown here is derived from an EMBL/GenBank/DDBJ whole genome shotgun (WGS) entry which is preliminary data.</text>
</comment>
<evidence type="ECO:0000313" key="2">
    <source>
        <dbReference type="Proteomes" id="UP000325849"/>
    </source>
</evidence>
<sequence length="428" mass="47346">MDLEDAVACKAEVSESPGDGCMDGYELVQEEGGAPERVVLPHIPAAVGTLPAESDDVDFCGDALLLLTGPFYPGSTSLTDLPDFAVPVDGALDPQMRLTVVQRSLDQFLRGSLTFGNPPVNVLTHLAGSDEFNARLTTIVQEATLLPVELNVTGTLFPDGYGSVAVHMRIADGWSEARRKQLIDGFGPKGRDDVTARIRDELLPALTAMSDQCRQGPPCPTVLPYFNLTYAGSTTHPTPGRATLSHSLRHLIYPRSAEPIPSESTWPEEFFYPGYAFFLLASRNPHDTLGQLEHLLGQLNVHYARLERSANAAERIIRESALDEDPELVIGLERRLRADYQALVRPTFSYDFHVLKLRDSVLKAWETEKVRERTDTLLQMARYAVERKLEHAQMRRVKRVNQAVTIVAILSFVQCVDAAASLWSTFFG</sequence>
<name>A0A5N8VTA4_9ACTN</name>
<accession>A0A5N8VTA4</accession>
<dbReference type="EMBL" id="VJZD01000284">
    <property type="protein sequence ID" value="MPY37165.1"/>
    <property type="molecule type" value="Genomic_DNA"/>
</dbReference>
<organism evidence="1 2">
    <name type="scientific">Streptomyces adustus</name>
    <dbReference type="NCBI Taxonomy" id="1609272"/>
    <lineage>
        <taxon>Bacteria</taxon>
        <taxon>Bacillati</taxon>
        <taxon>Actinomycetota</taxon>
        <taxon>Actinomycetes</taxon>
        <taxon>Kitasatosporales</taxon>
        <taxon>Streptomycetaceae</taxon>
        <taxon>Streptomyces</taxon>
    </lineage>
</organism>
<dbReference type="Proteomes" id="UP000325849">
    <property type="component" value="Unassembled WGS sequence"/>
</dbReference>
<reference evidence="1 2" key="1">
    <citation type="submission" date="2019-07" db="EMBL/GenBank/DDBJ databases">
        <title>New species of Amycolatopsis and Streptomyces.</title>
        <authorList>
            <person name="Duangmal K."/>
            <person name="Teo W.F.A."/>
            <person name="Lipun K."/>
        </authorList>
    </citation>
    <scope>NUCLEOTIDE SEQUENCE [LARGE SCALE GENOMIC DNA]</scope>
    <source>
        <strain evidence="1 2">NBRC 109810</strain>
    </source>
</reference>
<gene>
    <name evidence="1" type="ORF">FNH09_39915</name>
</gene>
<proteinExistence type="predicted"/>